<dbReference type="RefSeq" id="WP_075855017.1">
    <property type="nucleotide sequence ID" value="NZ_FMAC01000007.1"/>
</dbReference>
<evidence type="ECO:0000313" key="2">
    <source>
        <dbReference type="Proteomes" id="UP000186228"/>
    </source>
</evidence>
<reference evidence="2" key="1">
    <citation type="submission" date="2016-08" db="EMBL/GenBank/DDBJ databases">
        <authorList>
            <person name="Varghese N."/>
            <person name="Submissions Spin"/>
        </authorList>
    </citation>
    <scope>NUCLEOTIDE SEQUENCE [LARGE SCALE GENOMIC DNA]</scope>
    <source>
        <strain evidence="2">CCBAU 57015</strain>
    </source>
</reference>
<protein>
    <recommendedName>
        <fullName evidence="3">ATP-binding protein</fullName>
    </recommendedName>
</protein>
<organism evidence="1 2">
    <name type="scientific">Rhizobium hainanense</name>
    <dbReference type="NCBI Taxonomy" id="52131"/>
    <lineage>
        <taxon>Bacteria</taxon>
        <taxon>Pseudomonadati</taxon>
        <taxon>Pseudomonadota</taxon>
        <taxon>Alphaproteobacteria</taxon>
        <taxon>Hyphomicrobiales</taxon>
        <taxon>Rhizobiaceae</taxon>
        <taxon>Rhizobium/Agrobacterium group</taxon>
        <taxon>Rhizobium</taxon>
    </lineage>
</organism>
<dbReference type="OrthoDB" id="5488639at2"/>
<evidence type="ECO:0000313" key="1">
    <source>
        <dbReference type="EMBL" id="SCB30246.1"/>
    </source>
</evidence>
<proteinExistence type="predicted"/>
<gene>
    <name evidence="1" type="ORF">GA0061100_107262</name>
</gene>
<dbReference type="STRING" id="52131.GA0061100_107262"/>
<accession>A0A1C3VR35</accession>
<dbReference type="AlphaFoldDB" id="A0A1C3VR35"/>
<sequence length="184" mass="20816">MRTATFGKEHLVSFDGTNALRIRLFDGPLHLAWRHSAMTSDFIAETMALGFRASERQYKTVRHDIGYLTNELIENSIKFRSSGEILIEALRDAHHFRMRIVNLIDREATNRFQELLLRVTAGDPSDLLIEQIEASVLAGDNASGLGLLTLMSDYQVQLAWHFEEDGPHKRIKLQTYAAMAISSA</sequence>
<keyword evidence="2" id="KW-1185">Reference proteome</keyword>
<dbReference type="InterPro" id="IPR058084">
    <property type="entry name" value="Slr1658-like"/>
</dbReference>
<dbReference type="NCBIfam" id="NF047703">
    <property type="entry name" value="slr1658_superfam"/>
    <property type="match status" value="1"/>
</dbReference>
<evidence type="ECO:0008006" key="3">
    <source>
        <dbReference type="Google" id="ProtNLM"/>
    </source>
</evidence>
<dbReference type="Proteomes" id="UP000186228">
    <property type="component" value="Unassembled WGS sequence"/>
</dbReference>
<name>A0A1C3VR35_9HYPH</name>
<dbReference type="EMBL" id="FMAC01000007">
    <property type="protein sequence ID" value="SCB30246.1"/>
    <property type="molecule type" value="Genomic_DNA"/>
</dbReference>